<comment type="subunit">
    <text evidence="6">Part of the 50S ribosomal subunit. Contacts protein L20.</text>
</comment>
<dbReference type="GO" id="GO:0003735">
    <property type="term" value="F:structural constituent of ribosome"/>
    <property type="evidence" value="ECO:0007669"/>
    <property type="project" value="InterPro"/>
</dbReference>
<keyword evidence="3 6" id="KW-0694">RNA-binding</keyword>
<dbReference type="GO" id="GO:0005737">
    <property type="term" value="C:cytoplasm"/>
    <property type="evidence" value="ECO:0007669"/>
    <property type="project" value="UniProtKB-ARBA"/>
</dbReference>
<dbReference type="EMBL" id="CP063849">
    <property type="protein sequence ID" value="QOY86603.1"/>
    <property type="molecule type" value="Genomic_DNA"/>
</dbReference>
<evidence type="ECO:0000313" key="9">
    <source>
        <dbReference type="Proteomes" id="UP000593892"/>
    </source>
</evidence>
<dbReference type="Proteomes" id="UP000593892">
    <property type="component" value="Chromosome"/>
</dbReference>
<dbReference type="RefSeq" id="WP_194448272.1">
    <property type="nucleotide sequence ID" value="NZ_CP063849.1"/>
</dbReference>
<dbReference type="PANTHER" id="PTHR21349:SF0">
    <property type="entry name" value="LARGE RIBOSOMAL SUBUNIT PROTEIN BL21M"/>
    <property type="match status" value="1"/>
</dbReference>
<dbReference type="GO" id="GO:0006412">
    <property type="term" value="P:translation"/>
    <property type="evidence" value="ECO:0007669"/>
    <property type="project" value="UniProtKB-UniRule"/>
</dbReference>
<dbReference type="HAMAP" id="MF_01363">
    <property type="entry name" value="Ribosomal_bL21"/>
    <property type="match status" value="1"/>
</dbReference>
<evidence type="ECO:0000256" key="5">
    <source>
        <dbReference type="ARBA" id="ARBA00023274"/>
    </source>
</evidence>
<sequence>MYAVIETGGKQYRVSPGDTIVVETLAGDAGAAVEFDKVLAIGKDDGELVVGKDVAGAKVKGSIKGHDRAPKILVFKFKRKKQYKKTIGHRQNQTSVTIAEILA</sequence>
<organism evidence="8 9">
    <name type="scientific">Paludibaculum fermentans</name>
    <dbReference type="NCBI Taxonomy" id="1473598"/>
    <lineage>
        <taxon>Bacteria</taxon>
        <taxon>Pseudomonadati</taxon>
        <taxon>Acidobacteriota</taxon>
        <taxon>Terriglobia</taxon>
        <taxon>Bryobacterales</taxon>
        <taxon>Bryobacteraceae</taxon>
        <taxon>Paludibaculum</taxon>
    </lineage>
</organism>
<evidence type="ECO:0000313" key="8">
    <source>
        <dbReference type="EMBL" id="QOY86603.1"/>
    </source>
</evidence>
<dbReference type="PROSITE" id="PS01169">
    <property type="entry name" value="RIBOSOMAL_L21"/>
    <property type="match status" value="1"/>
</dbReference>
<dbReference type="SUPFAM" id="SSF141091">
    <property type="entry name" value="L21p-like"/>
    <property type="match status" value="1"/>
</dbReference>
<evidence type="ECO:0000256" key="3">
    <source>
        <dbReference type="ARBA" id="ARBA00022884"/>
    </source>
</evidence>
<keyword evidence="2 6" id="KW-0699">rRNA-binding</keyword>
<dbReference type="InterPro" id="IPR036164">
    <property type="entry name" value="bL21-like_sf"/>
</dbReference>
<dbReference type="GO" id="GO:0005840">
    <property type="term" value="C:ribosome"/>
    <property type="evidence" value="ECO:0007669"/>
    <property type="project" value="UniProtKB-KW"/>
</dbReference>
<dbReference type="GO" id="GO:1990904">
    <property type="term" value="C:ribonucleoprotein complex"/>
    <property type="evidence" value="ECO:0007669"/>
    <property type="project" value="UniProtKB-KW"/>
</dbReference>
<dbReference type="AlphaFoldDB" id="A0A7S7SJE7"/>
<evidence type="ECO:0000256" key="6">
    <source>
        <dbReference type="HAMAP-Rule" id="MF_01363"/>
    </source>
</evidence>
<dbReference type="NCBIfam" id="TIGR00061">
    <property type="entry name" value="L21"/>
    <property type="match status" value="1"/>
</dbReference>
<dbReference type="InterPro" id="IPR018258">
    <property type="entry name" value="Ribosomal_bL21_CS"/>
</dbReference>
<evidence type="ECO:0000256" key="1">
    <source>
        <dbReference type="ARBA" id="ARBA00008563"/>
    </source>
</evidence>
<evidence type="ECO:0000256" key="7">
    <source>
        <dbReference type="RuleBase" id="RU000562"/>
    </source>
</evidence>
<dbReference type="Pfam" id="PF00829">
    <property type="entry name" value="Ribosomal_L21p"/>
    <property type="match status" value="1"/>
</dbReference>
<reference evidence="8 9" key="1">
    <citation type="submission" date="2020-10" db="EMBL/GenBank/DDBJ databases">
        <title>Complete genome sequence of Paludibaculum fermentans P105T, a facultatively anaerobic acidobacterium capable of dissimilatory Fe(III) reduction.</title>
        <authorList>
            <person name="Dedysh S.N."/>
            <person name="Beletsky A.V."/>
            <person name="Kulichevskaya I.S."/>
            <person name="Mardanov A.V."/>
            <person name="Ravin N.V."/>
        </authorList>
    </citation>
    <scope>NUCLEOTIDE SEQUENCE [LARGE SCALE GENOMIC DNA]</scope>
    <source>
        <strain evidence="8 9">P105</strain>
    </source>
</reference>
<comment type="similarity">
    <text evidence="1 6 7">Belongs to the bacterial ribosomal protein bL21 family.</text>
</comment>
<dbReference type="GO" id="GO:0019843">
    <property type="term" value="F:rRNA binding"/>
    <property type="evidence" value="ECO:0007669"/>
    <property type="project" value="UniProtKB-UniRule"/>
</dbReference>
<keyword evidence="4 6" id="KW-0689">Ribosomal protein</keyword>
<protein>
    <recommendedName>
        <fullName evidence="6">Large ribosomal subunit protein bL21</fullName>
    </recommendedName>
</protein>
<dbReference type="KEGG" id="pfer:IRI77_27990"/>
<evidence type="ECO:0000256" key="2">
    <source>
        <dbReference type="ARBA" id="ARBA00022730"/>
    </source>
</evidence>
<keyword evidence="5 6" id="KW-0687">Ribonucleoprotein</keyword>
<name>A0A7S7SJE7_PALFE</name>
<dbReference type="PANTHER" id="PTHR21349">
    <property type="entry name" value="50S RIBOSOMAL PROTEIN L21"/>
    <property type="match status" value="1"/>
</dbReference>
<gene>
    <name evidence="6 8" type="primary">rplU</name>
    <name evidence="8" type="ORF">IRI77_27990</name>
</gene>
<dbReference type="InterPro" id="IPR001787">
    <property type="entry name" value="Ribosomal_bL21"/>
</dbReference>
<proteinExistence type="inferred from homology"/>
<comment type="function">
    <text evidence="6 7">This protein binds to 23S rRNA in the presence of protein L20.</text>
</comment>
<dbReference type="InterPro" id="IPR028909">
    <property type="entry name" value="bL21-like"/>
</dbReference>
<evidence type="ECO:0000256" key="4">
    <source>
        <dbReference type="ARBA" id="ARBA00022980"/>
    </source>
</evidence>
<accession>A0A7S7SJE7</accession>
<keyword evidence="9" id="KW-1185">Reference proteome</keyword>